<accession>A0A9P0DIW2</accession>
<dbReference type="GO" id="GO:0005794">
    <property type="term" value="C:Golgi apparatus"/>
    <property type="evidence" value="ECO:0007669"/>
    <property type="project" value="TreeGrafter"/>
</dbReference>
<dbReference type="GO" id="GO:0005509">
    <property type="term" value="F:calcium ion binding"/>
    <property type="evidence" value="ECO:0007669"/>
    <property type="project" value="InterPro"/>
</dbReference>
<keyword evidence="3" id="KW-0106">Calcium</keyword>
<dbReference type="PANTHER" id="PTHR21646:SF76">
    <property type="entry name" value="UBIQUITIN CARBOXYL-TERMINAL HYDROLASE 32"/>
    <property type="match status" value="1"/>
</dbReference>
<evidence type="ECO:0000256" key="3">
    <source>
        <dbReference type="ARBA" id="ARBA00022837"/>
    </source>
</evidence>
<dbReference type="SMART" id="SM00695">
    <property type="entry name" value="DUSP"/>
    <property type="match status" value="1"/>
</dbReference>
<feature type="compositionally biased region" description="Acidic residues" evidence="4">
    <location>
        <begin position="1017"/>
        <end position="1033"/>
    </location>
</feature>
<evidence type="ECO:0000256" key="2">
    <source>
        <dbReference type="ARBA" id="ARBA00012759"/>
    </source>
</evidence>
<dbReference type="Pfam" id="PF25265">
    <property type="entry name" value="USP32_N"/>
    <property type="match status" value="1"/>
</dbReference>
<dbReference type="EMBL" id="OU892280">
    <property type="protein sequence ID" value="CAH1129451.1"/>
    <property type="molecule type" value="Genomic_DNA"/>
</dbReference>
<dbReference type="PROSITE" id="PS51283">
    <property type="entry name" value="DUSP"/>
    <property type="match status" value="1"/>
</dbReference>
<dbReference type="Gene3D" id="3.90.70.10">
    <property type="entry name" value="Cysteine proteinases"/>
    <property type="match status" value="2"/>
</dbReference>
<dbReference type="InterPro" id="IPR050185">
    <property type="entry name" value="Ub_carboxyl-term_hydrolase"/>
</dbReference>
<evidence type="ECO:0000259" key="6">
    <source>
        <dbReference type="PROSITE" id="PS50235"/>
    </source>
</evidence>
<dbReference type="SMART" id="SM00054">
    <property type="entry name" value="EFh"/>
    <property type="match status" value="2"/>
</dbReference>
<gene>
    <name evidence="8" type="ORF">CEUTPL_LOCUS8147</name>
</gene>
<dbReference type="SUPFAM" id="SSF143791">
    <property type="entry name" value="DUSP-like"/>
    <property type="match status" value="1"/>
</dbReference>
<comment type="catalytic activity">
    <reaction evidence="1">
        <text>Thiol-dependent hydrolysis of ester, thioester, amide, peptide and isopeptide bonds formed by the C-terminal Gly of ubiquitin (a 76-residue protein attached to proteins as an intracellular targeting signal).</text>
        <dbReference type="EC" id="3.4.19.12"/>
    </reaction>
</comment>
<feature type="compositionally biased region" description="Polar residues" evidence="4">
    <location>
        <begin position="1621"/>
        <end position="1660"/>
    </location>
</feature>
<dbReference type="FunFam" id="3.90.70.10:FF:000132">
    <property type="entry name" value="Ubiquitin carboxyl-terminal hydrolase 32"/>
    <property type="match status" value="1"/>
</dbReference>
<evidence type="ECO:0000313" key="9">
    <source>
        <dbReference type="Proteomes" id="UP001152799"/>
    </source>
</evidence>
<dbReference type="SUPFAM" id="SSF47473">
    <property type="entry name" value="EF-hand"/>
    <property type="match status" value="2"/>
</dbReference>
<keyword evidence="9" id="KW-1185">Reference proteome</keyword>
<dbReference type="PROSITE" id="PS00018">
    <property type="entry name" value="EF_HAND_1"/>
    <property type="match status" value="1"/>
</dbReference>
<dbReference type="SUPFAM" id="SSF54001">
    <property type="entry name" value="Cysteine proteinases"/>
    <property type="match status" value="1"/>
</dbReference>
<dbReference type="Gene3D" id="3.30.2230.10">
    <property type="entry name" value="DUSP-like"/>
    <property type="match status" value="1"/>
</dbReference>
<evidence type="ECO:0000259" key="7">
    <source>
        <dbReference type="PROSITE" id="PS51283"/>
    </source>
</evidence>
<dbReference type="Proteomes" id="UP001152799">
    <property type="component" value="Chromosome 4"/>
</dbReference>
<reference evidence="8" key="1">
    <citation type="submission" date="2022-01" db="EMBL/GenBank/DDBJ databases">
        <authorList>
            <person name="King R."/>
        </authorList>
    </citation>
    <scope>NUCLEOTIDE SEQUENCE</scope>
</reference>
<dbReference type="InterPro" id="IPR057368">
    <property type="entry name" value="USP32_N"/>
</dbReference>
<dbReference type="Gene3D" id="3.10.20.90">
    <property type="entry name" value="Phosphatidylinositol 3-kinase Catalytic Subunit, Chain A, domain 1"/>
    <property type="match status" value="1"/>
</dbReference>
<dbReference type="GO" id="GO:0016579">
    <property type="term" value="P:protein deubiquitination"/>
    <property type="evidence" value="ECO:0007669"/>
    <property type="project" value="InterPro"/>
</dbReference>
<dbReference type="Pfam" id="PF06337">
    <property type="entry name" value="DUSP"/>
    <property type="match status" value="1"/>
</dbReference>
<dbReference type="EC" id="3.4.19.12" evidence="2"/>
<dbReference type="Pfam" id="PF00443">
    <property type="entry name" value="UCH"/>
    <property type="match status" value="1"/>
</dbReference>
<dbReference type="InterPro" id="IPR018247">
    <property type="entry name" value="EF_Hand_1_Ca_BS"/>
</dbReference>
<organism evidence="8 9">
    <name type="scientific">Ceutorhynchus assimilis</name>
    <name type="common">cabbage seed weevil</name>
    <dbReference type="NCBI Taxonomy" id="467358"/>
    <lineage>
        <taxon>Eukaryota</taxon>
        <taxon>Metazoa</taxon>
        <taxon>Ecdysozoa</taxon>
        <taxon>Arthropoda</taxon>
        <taxon>Hexapoda</taxon>
        <taxon>Insecta</taxon>
        <taxon>Pterygota</taxon>
        <taxon>Neoptera</taxon>
        <taxon>Endopterygota</taxon>
        <taxon>Coleoptera</taxon>
        <taxon>Polyphaga</taxon>
        <taxon>Cucujiformia</taxon>
        <taxon>Curculionidae</taxon>
        <taxon>Ceutorhynchinae</taxon>
        <taxon>Ceutorhynchus</taxon>
    </lineage>
</organism>
<dbReference type="InterPro" id="IPR028889">
    <property type="entry name" value="USP"/>
</dbReference>
<proteinExistence type="predicted"/>
<feature type="domain" description="USP" evidence="6">
    <location>
        <begin position="748"/>
        <end position="1584"/>
    </location>
</feature>
<feature type="compositionally biased region" description="Low complexity" evidence="4">
    <location>
        <begin position="1661"/>
        <end position="1675"/>
    </location>
</feature>
<dbReference type="InterPro" id="IPR011992">
    <property type="entry name" value="EF-hand-dom_pair"/>
</dbReference>
<dbReference type="InterPro" id="IPR006615">
    <property type="entry name" value="Pept_C19_DUSP"/>
</dbReference>
<dbReference type="PROSITE" id="PS50235">
    <property type="entry name" value="USP_3"/>
    <property type="match status" value="1"/>
</dbReference>
<evidence type="ECO:0000259" key="5">
    <source>
        <dbReference type="PROSITE" id="PS50222"/>
    </source>
</evidence>
<dbReference type="PROSITE" id="PS50222">
    <property type="entry name" value="EF_HAND_2"/>
    <property type="match status" value="2"/>
</dbReference>
<feature type="region of interest" description="Disordered" evidence="4">
    <location>
        <begin position="1573"/>
        <end position="1677"/>
    </location>
</feature>
<dbReference type="InterPro" id="IPR035927">
    <property type="entry name" value="DUSP-like_sf"/>
</dbReference>
<dbReference type="PROSITE" id="PS00973">
    <property type="entry name" value="USP_2"/>
    <property type="match status" value="1"/>
</dbReference>
<feature type="domain" description="DUSP" evidence="7">
    <location>
        <begin position="392"/>
        <end position="581"/>
    </location>
</feature>
<evidence type="ECO:0000256" key="1">
    <source>
        <dbReference type="ARBA" id="ARBA00000707"/>
    </source>
</evidence>
<dbReference type="GO" id="GO:0004843">
    <property type="term" value="F:cysteine-type deubiquitinase activity"/>
    <property type="evidence" value="ECO:0007669"/>
    <property type="project" value="UniProtKB-EC"/>
</dbReference>
<feature type="domain" description="EF-hand" evidence="5">
    <location>
        <begin position="241"/>
        <end position="276"/>
    </location>
</feature>
<feature type="region of interest" description="Disordered" evidence="4">
    <location>
        <begin position="1713"/>
        <end position="1741"/>
    </location>
</feature>
<protein>
    <recommendedName>
        <fullName evidence="2">ubiquitinyl hydrolase 1</fullName>
        <ecNumber evidence="2">3.4.19.12</ecNumber>
    </recommendedName>
</protein>
<feature type="domain" description="EF-hand" evidence="5">
    <location>
        <begin position="277"/>
        <end position="312"/>
    </location>
</feature>
<evidence type="ECO:0000256" key="4">
    <source>
        <dbReference type="SAM" id="MobiDB-lite"/>
    </source>
</evidence>
<dbReference type="InterPro" id="IPR018200">
    <property type="entry name" value="USP_CS"/>
</dbReference>
<dbReference type="InterPro" id="IPR001394">
    <property type="entry name" value="Peptidase_C19_UCH"/>
</dbReference>
<feature type="compositionally biased region" description="Low complexity" evidence="4">
    <location>
        <begin position="1573"/>
        <end position="1585"/>
    </location>
</feature>
<name>A0A9P0DIW2_9CUCU</name>
<feature type="compositionally biased region" description="Polar residues" evidence="4">
    <location>
        <begin position="1598"/>
        <end position="1610"/>
    </location>
</feature>
<dbReference type="OrthoDB" id="265776at2759"/>
<feature type="compositionally biased region" description="Basic and acidic residues" evidence="4">
    <location>
        <begin position="1460"/>
        <end position="1472"/>
    </location>
</feature>
<dbReference type="Gene3D" id="1.10.238.10">
    <property type="entry name" value="EF-hand"/>
    <property type="match status" value="2"/>
</dbReference>
<dbReference type="InterPro" id="IPR038765">
    <property type="entry name" value="Papain-like_cys_pep_sf"/>
</dbReference>
<dbReference type="InterPro" id="IPR002048">
    <property type="entry name" value="EF_hand_dom"/>
</dbReference>
<dbReference type="PROSITE" id="PS00972">
    <property type="entry name" value="USP_1"/>
    <property type="match status" value="1"/>
</dbReference>
<evidence type="ECO:0000313" key="8">
    <source>
        <dbReference type="EMBL" id="CAH1129451.1"/>
    </source>
</evidence>
<feature type="region of interest" description="Disordered" evidence="4">
    <location>
        <begin position="499"/>
        <end position="526"/>
    </location>
</feature>
<feature type="region of interest" description="Disordered" evidence="4">
    <location>
        <begin position="1455"/>
        <end position="1480"/>
    </location>
</feature>
<feature type="compositionally biased region" description="Low complexity" evidence="4">
    <location>
        <begin position="499"/>
        <end position="510"/>
    </location>
</feature>
<dbReference type="PANTHER" id="PTHR21646">
    <property type="entry name" value="UBIQUITIN CARBOXYL-TERMINAL HYDROLASE"/>
    <property type="match status" value="1"/>
</dbReference>
<feature type="region of interest" description="Disordered" evidence="4">
    <location>
        <begin position="1017"/>
        <end position="1049"/>
    </location>
</feature>
<sequence length="1755" mass="196135">MGAKDSKRTCLSYEDAVKRMSDAEFKRVCEAFKRLTNGGTLLGQAAFAQNVLGDGVPALIVERLYTACGGGPRGIALRDLICGLVLLTKGSQDEKIRFLWTLYCNDPGTYITRNEFQTALQMEGTLPPPDGGTQKPNANWDRTLISLFGVGQEKVGFEDFKAWVKYDKDSTILSKWLLSNPCVSLSSEVETPTFYQTLAGVTHLEEQDISELEKCFWTIQGSSVTGHLDFNCLLSLVCPPVPAKACRGLFLALDVNRDEHIDFKELCCGISAACRGPMAERMKFCFKIFDMDRDNYLNYEELENMKQTLLFIANENKLTFSHQFFLEQPHSYLELDPTHSRTLESLNKKLDAKNGLTQEDFLMWAVEDNSLVAPLLELLFQVCHVSLGLKPYCRHNEYEIVQGWLEREERRGYLVGQFWYLISSDWWQQWQHYTTAARMNSDHCHCRIEPRGIIEEGIVCDETLVSNTTDYTSNEFNSNSMESMGDLLSRGDSCSIASSSGVSSSSGTASKRGLGPPGSIDNSNLVSESTYKVPTLTGEGGRLKRDTPLVQHRDFELVPDSLWKALSMWYGGPLPLPRQVIKPPGRSDVELELYPLNLRILRHQIQHNIVSNASSWSSVVGGYGALTTAGLPTSSPVSSIRRNLDHVAAFSRLATIQQVTDFLCEHLSIKNEDARLWLLRDHQQPFLLEDERAHLQDLGIKDSEQILLEVRNKDLTWPEELGQLALGGNHESVLAERRPTIYLPPGATGLHNLGNTCFMNAALQAVSNTRPLTMYFQQDNQLSELNSNNPDSTKGAVAKKYAELCRELWAGSTRSVAPLKLRYCVSKFAQHLSGGGQHDAQELLAWLLDALHEDLNRVPKKQYIEQKDSDGRPDEVVADEAWQYHLKRENSIVTDLFHGQLKSKVTCMTCGHESVKFDPFNHLSLPLPMESYTLCEVLVVRLNGQTPIKYGLRLNSEAKYGELKKQLSNICGVEDKRLLLAEVASCQVRSLLADESRINPNTALELFAYELPSDLSELEGEKDEAEGDGDIETEASTGATDSPLARSPEVRSGSAICMPNILCFKTKKEPPLNNAIPFKRSTISLHSNASSTSGGFDPSNLKRPPSYLIAVHRKTVRQDTYFLSQQKSKPSLFGMPLLLGCSSTTTCRDLYDLVWGQVTRLLSPMPQSDQTNHATDCDDSLGYEFPFTLKAVLAGGQICAICHWTKFCRGCALPSRDDPLLYRCGGPTNAQTMYIAIDWDPTALHLRYQTSREKLWIEDESVAKYRKLHTEPIDLDYCLKAFTSEEKLQEKYHCSRCNDKQPATKKLQIWKLPPILIVHLKRFDYVNNKWVKTQKVVNFPFKDFDPTAYLASVPQETILRHRQLLEQRQKEDADDKVQKILEDVSEASLSSTRSSIQESSNLLKDSNSLMKIQCDSNDKQPIVSDKQYEKNNVSGAQCSREDCTLLMCGEAGNEGCASEESGRLNGKDEVDRVSTNTPKQRPERLNKVRSRLISTSLIKTPIIDENLRDYHEHKLIDGQDPFDLKYQLYAVVSHSGLLNGGHYISYACNPNGNWYCYNDSSCREVIAEPDVSRSSLSLSSKNSSSGCTPLGRRKYPPGSQQQRKGSTGSTDSERAAPLATVDTSIGSSVSAIDSGNASDSGERSSINGNKTANSPCPSRMSTSGSTSSVNSTNNGYRCPYNNAKIPRIDTSSAYILFYERSGLDYKPYLPKVVPQGENGLSTSEDLDESESDLQSSKSLPERSPVLKWIRDKFST</sequence>